<reference evidence="1" key="1">
    <citation type="submission" date="2021-02" db="EMBL/GenBank/DDBJ databases">
        <authorList>
            <person name="Dougan E. K."/>
            <person name="Rhodes N."/>
            <person name="Thang M."/>
            <person name="Chan C."/>
        </authorList>
    </citation>
    <scope>NUCLEOTIDE SEQUENCE</scope>
</reference>
<evidence type="ECO:0000313" key="2">
    <source>
        <dbReference type="Proteomes" id="UP000654075"/>
    </source>
</evidence>
<dbReference type="AlphaFoldDB" id="A0A813DM57"/>
<comment type="caution">
    <text evidence="1">The sequence shown here is derived from an EMBL/GenBank/DDBJ whole genome shotgun (WGS) entry which is preliminary data.</text>
</comment>
<dbReference type="EMBL" id="CAJNNV010003420">
    <property type="protein sequence ID" value="CAE8588980.1"/>
    <property type="molecule type" value="Genomic_DNA"/>
</dbReference>
<proteinExistence type="predicted"/>
<sequence>MLLLLLLLCVFAFVLLLLLSLLLSLFFWIRWVFLVMLFGFCNLVSSINNNNNNDNVTVKAWYKSQGKFFSPVEFASVEVMQQMPPSWLREDLEETAVCKGSRVKTEVMEAEQAESKPEL</sequence>
<name>A0A813DM57_POLGL</name>
<accession>A0A813DM57</accession>
<organism evidence="1 2">
    <name type="scientific">Polarella glacialis</name>
    <name type="common">Dinoflagellate</name>
    <dbReference type="NCBI Taxonomy" id="89957"/>
    <lineage>
        <taxon>Eukaryota</taxon>
        <taxon>Sar</taxon>
        <taxon>Alveolata</taxon>
        <taxon>Dinophyceae</taxon>
        <taxon>Suessiales</taxon>
        <taxon>Suessiaceae</taxon>
        <taxon>Polarella</taxon>
    </lineage>
</organism>
<dbReference type="OrthoDB" id="16464at2759"/>
<gene>
    <name evidence="1" type="ORF">PGLA1383_LOCUS7761</name>
</gene>
<evidence type="ECO:0000313" key="1">
    <source>
        <dbReference type="EMBL" id="CAE8588980.1"/>
    </source>
</evidence>
<protein>
    <submittedName>
        <fullName evidence="1">Uncharacterized protein</fullName>
    </submittedName>
</protein>
<dbReference type="Proteomes" id="UP000654075">
    <property type="component" value="Unassembled WGS sequence"/>
</dbReference>
<keyword evidence="2" id="KW-1185">Reference proteome</keyword>